<reference evidence="4" key="1">
    <citation type="journal article" date="2019" name="Int. J. Syst. Evol. Microbiol.">
        <title>The Global Catalogue of Microorganisms (GCM) 10K type strain sequencing project: providing services to taxonomists for standard genome sequencing and annotation.</title>
        <authorList>
            <consortium name="The Broad Institute Genomics Platform"/>
            <consortium name="The Broad Institute Genome Sequencing Center for Infectious Disease"/>
            <person name="Wu L."/>
            <person name="Ma J."/>
        </authorList>
    </citation>
    <scope>NUCLEOTIDE SEQUENCE [LARGE SCALE GENOMIC DNA]</scope>
    <source>
        <strain evidence="4">CGMCC 1.18578</strain>
    </source>
</reference>
<accession>A0ABW0QTQ5</accession>
<dbReference type="SUPFAM" id="SSF50985">
    <property type="entry name" value="RCC1/BLIP-II"/>
    <property type="match status" value="1"/>
</dbReference>
<dbReference type="InterPro" id="IPR000408">
    <property type="entry name" value="Reg_chr_condens"/>
</dbReference>
<dbReference type="PANTHER" id="PTHR45622">
    <property type="entry name" value="UBIQUITIN-PROTEIN LIGASE E3A-RELATED"/>
    <property type="match status" value="1"/>
</dbReference>
<comment type="caution">
    <text evidence="3">The sequence shown here is derived from an EMBL/GenBank/DDBJ whole genome shotgun (WGS) entry which is preliminary data.</text>
</comment>
<evidence type="ECO:0000256" key="1">
    <source>
        <dbReference type="ARBA" id="ARBA00022737"/>
    </source>
</evidence>
<dbReference type="InterPro" id="IPR051709">
    <property type="entry name" value="Ub-ligase/GTPase-reg"/>
</dbReference>
<dbReference type="Gene3D" id="2.130.10.30">
    <property type="entry name" value="Regulator of chromosome condensation 1/beta-lactamase-inhibitor protein II"/>
    <property type="match status" value="2"/>
</dbReference>
<dbReference type="Pfam" id="PF16472">
    <property type="entry name" value="DUF5050"/>
    <property type="match status" value="1"/>
</dbReference>
<dbReference type="InterPro" id="IPR032485">
    <property type="entry name" value="LRP1-like_beta_prop"/>
</dbReference>
<dbReference type="RefSeq" id="WP_378109973.1">
    <property type="nucleotide sequence ID" value="NZ_JBHSNC010000006.1"/>
</dbReference>
<dbReference type="PROSITE" id="PS50012">
    <property type="entry name" value="RCC1_3"/>
    <property type="match status" value="1"/>
</dbReference>
<dbReference type="InterPro" id="IPR009091">
    <property type="entry name" value="RCC1/BLIP-II"/>
</dbReference>
<evidence type="ECO:0000313" key="4">
    <source>
        <dbReference type="Proteomes" id="UP001596108"/>
    </source>
</evidence>
<sequence>MKKIGLISALIVFATCLWSPTKERVTAAAVSWQTVQVASFYDNKIVTTPDGMAWTIGVMECNDGYNPDKSYTNIRGVRHVQSTAIGEQHALMLNDVGEVYAIGCNKVGQMGMGHIPSYTWHWNAVRIPGMPAVRQIAAEAYMSYALDQMGMIWYWGNDIQYVPKAVEGYTATSISANGNSGFVASMSDGTVWQGSFEDDHSLSMMQLTEYAGISSISSRDGHVLALGRDGTVWEQSYGEDGRQVPGLPTIKAISAGDTFALALDEKDTLWSWRYGEEERPSQVPGLANVVSFFANYGQANAATASGKLYEWHYDDTSKLTPTIVTLPPYEVKFNSLEEFFLKYNVDYTHMEGDTLYFSHLMNQYEIKKGSLTARISNHYDTNVEIYDRDSPIAKYVISRGYFMDRIAGDWIYYLDRVDINKPLEYKRIKKDGTGESLILRGDDKDDYIWLDHIEGDWFYYNHDIDGGQAKLLRKNMQTGKTEVVLSNFDFFPVGPEINFNYATRNSWNMRFQTETTGISSPYFENNKIYYTVSGVLYSSNLDGTGKKRLMKAGQVSFYEKIIFAKDWIYYYTYPGSVYKVKKDGSQPTRIIKNVVSDFFMFDGVMDGWLYYTDSDLYKIRLDGTQKTKLFDVENNLNAVIDSIYNDKFRIKVFSMFSGIKGYYLYESKTKTKKFQPTEIQPIPN</sequence>
<evidence type="ECO:0000259" key="2">
    <source>
        <dbReference type="Pfam" id="PF16472"/>
    </source>
</evidence>
<keyword evidence="4" id="KW-1185">Reference proteome</keyword>
<gene>
    <name evidence="3" type="ORF">ACFPQ4_01620</name>
</gene>
<name>A0ABW0QTQ5_9BACL</name>
<keyword evidence="1" id="KW-0677">Repeat</keyword>
<proteinExistence type="predicted"/>
<dbReference type="EMBL" id="JBHSNC010000006">
    <property type="protein sequence ID" value="MFC5528155.1"/>
    <property type="molecule type" value="Genomic_DNA"/>
</dbReference>
<dbReference type="PANTHER" id="PTHR45622:SF58">
    <property type="entry name" value="REGULATOR OF CHROMOSOME CONDENSATION DOMAIN-CONTAINING PROTEIN"/>
    <property type="match status" value="1"/>
</dbReference>
<evidence type="ECO:0000313" key="3">
    <source>
        <dbReference type="EMBL" id="MFC5528155.1"/>
    </source>
</evidence>
<organism evidence="3 4">
    <name type="scientific">Cohnella yongneupensis</name>
    <dbReference type="NCBI Taxonomy" id="425006"/>
    <lineage>
        <taxon>Bacteria</taxon>
        <taxon>Bacillati</taxon>
        <taxon>Bacillota</taxon>
        <taxon>Bacilli</taxon>
        <taxon>Bacillales</taxon>
        <taxon>Paenibacillaceae</taxon>
        <taxon>Cohnella</taxon>
    </lineage>
</organism>
<dbReference type="Proteomes" id="UP001596108">
    <property type="component" value="Unassembled WGS sequence"/>
</dbReference>
<protein>
    <recommendedName>
        <fullName evidence="2">Prolow-density lipoprotein receptor-related protein 1-like beta-propeller domain-containing protein</fullName>
    </recommendedName>
</protein>
<feature type="domain" description="Prolow-density lipoprotein receptor-related protein 1-like beta-propeller" evidence="2">
    <location>
        <begin position="525"/>
        <end position="644"/>
    </location>
</feature>
<dbReference type="SUPFAM" id="SSF63825">
    <property type="entry name" value="YWTD domain"/>
    <property type="match status" value="1"/>
</dbReference>